<dbReference type="Pfam" id="PF14484">
    <property type="entry name" value="FISNA"/>
    <property type="match status" value="1"/>
</dbReference>
<dbReference type="SMART" id="SM01289">
    <property type="entry name" value="PYRIN"/>
    <property type="match status" value="1"/>
</dbReference>
<dbReference type="Ensembl" id="ENSMMDT00005046307.1">
    <property type="protein sequence ID" value="ENSMMDP00005045414.1"/>
    <property type="gene ID" value="ENSMMDG00005020816.1"/>
</dbReference>
<evidence type="ECO:0000256" key="6">
    <source>
        <dbReference type="ARBA" id="ARBA00022840"/>
    </source>
</evidence>
<reference evidence="10" key="3">
    <citation type="submission" date="2025-09" db="UniProtKB">
        <authorList>
            <consortium name="Ensembl"/>
        </authorList>
    </citation>
    <scope>IDENTIFICATION</scope>
</reference>
<dbReference type="InterPro" id="IPR004020">
    <property type="entry name" value="DAPIN"/>
</dbReference>
<dbReference type="GeneTree" id="ENSGT01150000286911"/>
<comment type="subcellular location">
    <subcellularLocation>
        <location evidence="1">Cytoplasm</location>
    </subcellularLocation>
</comment>
<reference evidence="10" key="2">
    <citation type="submission" date="2025-08" db="UniProtKB">
        <authorList>
            <consortium name="Ensembl"/>
        </authorList>
    </citation>
    <scope>IDENTIFICATION</scope>
</reference>
<dbReference type="Pfam" id="PF17776">
    <property type="entry name" value="NLRC4_HD2"/>
    <property type="match status" value="1"/>
</dbReference>
<dbReference type="InterPro" id="IPR051261">
    <property type="entry name" value="NLR"/>
</dbReference>
<evidence type="ECO:0000256" key="3">
    <source>
        <dbReference type="ARBA" id="ARBA00022614"/>
    </source>
</evidence>
<feature type="domain" description="FISNA" evidence="8">
    <location>
        <begin position="251"/>
        <end position="323"/>
    </location>
</feature>
<evidence type="ECO:0000256" key="2">
    <source>
        <dbReference type="ARBA" id="ARBA00022490"/>
    </source>
</evidence>
<feature type="compositionally biased region" description="Polar residues" evidence="7">
    <location>
        <begin position="1"/>
        <end position="16"/>
    </location>
</feature>
<evidence type="ECO:0000313" key="10">
    <source>
        <dbReference type="Ensembl" id="ENSMMDP00005045414.1"/>
    </source>
</evidence>
<dbReference type="InterPro" id="IPR007111">
    <property type="entry name" value="NACHT_NTPase"/>
</dbReference>
<feature type="compositionally biased region" description="Acidic residues" evidence="7">
    <location>
        <begin position="137"/>
        <end position="149"/>
    </location>
</feature>
<feature type="region of interest" description="Disordered" evidence="7">
    <location>
        <begin position="1"/>
        <end position="64"/>
    </location>
</feature>
<feature type="domain" description="Pyrin" evidence="9">
    <location>
        <begin position="163"/>
        <end position="241"/>
    </location>
</feature>
<dbReference type="InterPro" id="IPR011029">
    <property type="entry name" value="DEATH-like_dom_sf"/>
</dbReference>
<dbReference type="InterPro" id="IPR029495">
    <property type="entry name" value="NACHT-assoc"/>
</dbReference>
<keyword evidence="5" id="KW-0547">Nucleotide-binding</keyword>
<dbReference type="GO" id="GO:0050728">
    <property type="term" value="P:negative regulation of inflammatory response"/>
    <property type="evidence" value="ECO:0007669"/>
    <property type="project" value="Ensembl"/>
</dbReference>
<feature type="region of interest" description="Disordered" evidence="7">
    <location>
        <begin position="116"/>
        <end position="157"/>
    </location>
</feature>
<dbReference type="PANTHER" id="PTHR24106">
    <property type="entry name" value="NACHT, LRR AND CARD DOMAINS-CONTAINING"/>
    <property type="match status" value="1"/>
</dbReference>
<dbReference type="SUPFAM" id="SSF47986">
    <property type="entry name" value="DEATH domain"/>
    <property type="match status" value="1"/>
</dbReference>
<dbReference type="Gene3D" id="1.10.533.10">
    <property type="entry name" value="Death Domain, Fas"/>
    <property type="match status" value="1"/>
</dbReference>
<dbReference type="GO" id="GO:0014005">
    <property type="term" value="P:microglia development"/>
    <property type="evidence" value="ECO:0007669"/>
    <property type="project" value="Ensembl"/>
</dbReference>
<dbReference type="InterPro" id="IPR041075">
    <property type="entry name" value="NOD1/2_WH"/>
</dbReference>
<dbReference type="OrthoDB" id="120976at2759"/>
<dbReference type="Pfam" id="PF05729">
    <property type="entry name" value="NACHT"/>
    <property type="match status" value="1"/>
</dbReference>
<dbReference type="GO" id="GO:0005737">
    <property type="term" value="C:cytoplasm"/>
    <property type="evidence" value="ECO:0007669"/>
    <property type="project" value="UniProtKB-SubCell"/>
</dbReference>
<keyword evidence="11" id="KW-1185">Reference proteome</keyword>
<organism evidence="10 11">
    <name type="scientific">Myripristis murdjan</name>
    <name type="common">pinecone soldierfish</name>
    <dbReference type="NCBI Taxonomy" id="586833"/>
    <lineage>
        <taxon>Eukaryota</taxon>
        <taxon>Metazoa</taxon>
        <taxon>Chordata</taxon>
        <taxon>Craniata</taxon>
        <taxon>Vertebrata</taxon>
        <taxon>Euteleostomi</taxon>
        <taxon>Actinopterygii</taxon>
        <taxon>Neopterygii</taxon>
        <taxon>Teleostei</taxon>
        <taxon>Neoteleostei</taxon>
        <taxon>Acanthomorphata</taxon>
        <taxon>Holocentriformes</taxon>
        <taxon>Holocentridae</taxon>
        <taxon>Myripristis</taxon>
    </lineage>
</organism>
<evidence type="ECO:0000256" key="5">
    <source>
        <dbReference type="ARBA" id="ARBA00022741"/>
    </source>
</evidence>
<dbReference type="GO" id="GO:0005524">
    <property type="term" value="F:ATP binding"/>
    <property type="evidence" value="ECO:0007669"/>
    <property type="project" value="UniProtKB-KW"/>
</dbReference>
<sequence length="782" mass="89618">MNTLQEDAQQPHSSTRILEPGAEEEEERKKWERPPSSYGSMRSDSEEEEEPAETSSSPVVFALPEVPVAHGDTGLQLIRSESPETLYTATTQQTKPIGACVIDTRSFNELEDLEEVEGEEEDNYLVVDSPEPPSPVEPDDTMETEDEDAQPGRKHSEQELPYIFKNIQSALSVLSADELITFRLWFFHCKKDVTSSHVMEGDILDLVDKMIEVTGADNALWETIGCLQHINKEQEAEELENKCKRAVVRFHLKQHLIRKHDVIYEGIPEPGKQQHLNTIYVEPQISLSGYGGIDPYHEIRPHPPSPPRVPSPDTFVSVDELFRLRKDDGQRVKTVLTTGIPGIGLSVTVGKFSLDWAKEKANKDLQFVIQLSFKSLWSLRTHHLPSSKKMTMMEVIEYHHHECKNTKFLEEPDCRFLFIMDSFDRYQAPLDWENSPVVTNIYEPAHPDVLIVNLIRGNLLPAARIWILGRRAAVSNIPARFIDTVTEIQGFSDEMKDDYLSRRYENAQLAANIVAHYKRTPSLKMLCRQPFVCWMVATVFERGYRYQNYGVNPPKLTPFYLHIMIIQTNRKLQHYYEKQENDLKWSDDDKHVITKMGKMALKMLEKNISVFSEDDLREHGLKLKEVAVFSGLCTELPTAASKDRKFCFIHFSFQEFMAALYVFLMLRIDGKNILGHSSFLHMPKLLVKDQSKAAVSMVHSAIGRTLSSPLGHYDMFLRFLCGMLCQTNHDNLLRGNLLRPRLPPVGGLKEVERLLEKTIDTAPADRVENLKECLRELIQEDD</sequence>
<evidence type="ECO:0000256" key="4">
    <source>
        <dbReference type="ARBA" id="ARBA00022737"/>
    </source>
</evidence>
<evidence type="ECO:0000256" key="1">
    <source>
        <dbReference type="ARBA" id="ARBA00004496"/>
    </source>
</evidence>
<keyword evidence="6" id="KW-0067">ATP-binding</keyword>
<protein>
    <submittedName>
        <fullName evidence="10">NLR family, CARD domain containing 3-like</fullName>
    </submittedName>
</protein>
<gene>
    <name evidence="10" type="primary">nlrc3l</name>
</gene>
<dbReference type="Pfam" id="PF17779">
    <property type="entry name" value="WHD_NOD2"/>
    <property type="match status" value="1"/>
</dbReference>
<evidence type="ECO:0000256" key="7">
    <source>
        <dbReference type="SAM" id="MobiDB-lite"/>
    </source>
</evidence>
<keyword evidence="4" id="KW-0677">Repeat</keyword>
<dbReference type="InterPro" id="IPR027417">
    <property type="entry name" value="P-loop_NTPase"/>
</dbReference>
<evidence type="ECO:0000259" key="8">
    <source>
        <dbReference type="SMART" id="SM01288"/>
    </source>
</evidence>
<keyword evidence="3" id="KW-0433">Leucine-rich repeat</keyword>
<dbReference type="FunCoup" id="A0A668ABX4">
    <property type="interactions" value="97"/>
</dbReference>
<dbReference type="Proteomes" id="UP000472263">
    <property type="component" value="Chromosome 13"/>
</dbReference>
<accession>A0A668ABX4</accession>
<dbReference type="InParanoid" id="A0A668ABX4"/>
<proteinExistence type="predicted"/>
<dbReference type="AlphaFoldDB" id="A0A668ABX4"/>
<reference evidence="10" key="1">
    <citation type="submission" date="2019-06" db="EMBL/GenBank/DDBJ databases">
        <authorList>
            <consortium name="Wellcome Sanger Institute Data Sharing"/>
        </authorList>
    </citation>
    <scope>NUCLEOTIDE SEQUENCE [LARGE SCALE GENOMIC DNA]</scope>
</reference>
<name>A0A668ABX4_9TELE</name>
<evidence type="ECO:0000313" key="11">
    <source>
        <dbReference type="Proteomes" id="UP000472263"/>
    </source>
</evidence>
<keyword evidence="2" id="KW-0963">Cytoplasm</keyword>
<dbReference type="InterPro" id="IPR041267">
    <property type="entry name" value="NLRP_HD2"/>
</dbReference>
<dbReference type="SMART" id="SM01288">
    <property type="entry name" value="FISNA"/>
    <property type="match status" value="1"/>
</dbReference>
<dbReference type="Gene3D" id="3.40.50.300">
    <property type="entry name" value="P-loop containing nucleotide triphosphate hydrolases"/>
    <property type="match status" value="1"/>
</dbReference>
<evidence type="ECO:0000259" key="9">
    <source>
        <dbReference type="SMART" id="SM01289"/>
    </source>
</evidence>